<reference evidence="1 2" key="1">
    <citation type="submission" date="2021-08" db="EMBL/GenBank/DDBJ databases">
        <title>Comparative Genomics Analysis of the Genus Qipengyuania Reveals Extensive Genetic Diversity and Metabolic Versatility, Including the Description of Fifteen Novel Species.</title>
        <authorList>
            <person name="Liu Y."/>
        </authorList>
    </citation>
    <scope>NUCLEOTIDE SEQUENCE [LARGE SCALE GENOMIC DNA]</scope>
    <source>
        <strain evidence="1 2">1XM2-8</strain>
    </source>
</reference>
<keyword evidence="2" id="KW-1185">Reference proteome</keyword>
<evidence type="ECO:0000313" key="2">
    <source>
        <dbReference type="Proteomes" id="UP000824280"/>
    </source>
</evidence>
<gene>
    <name evidence="1" type="ORF">K3166_02850</name>
</gene>
<proteinExistence type="predicted"/>
<dbReference type="Gene3D" id="1.10.10.10">
    <property type="entry name" value="Winged helix-like DNA-binding domain superfamily/Winged helix DNA-binding domain"/>
    <property type="match status" value="1"/>
</dbReference>
<dbReference type="InterPro" id="IPR036388">
    <property type="entry name" value="WH-like_DNA-bd_sf"/>
</dbReference>
<dbReference type="InterPro" id="IPR036390">
    <property type="entry name" value="WH_DNA-bd_sf"/>
</dbReference>
<organism evidence="1 2">
    <name type="scientific">Qipengyuania psychrotolerans</name>
    <dbReference type="NCBI Taxonomy" id="2867238"/>
    <lineage>
        <taxon>Bacteria</taxon>
        <taxon>Pseudomonadati</taxon>
        <taxon>Pseudomonadota</taxon>
        <taxon>Alphaproteobacteria</taxon>
        <taxon>Sphingomonadales</taxon>
        <taxon>Erythrobacteraceae</taxon>
        <taxon>Qipengyuania</taxon>
    </lineage>
</organism>
<name>A0ABX8ZF98_9SPHN</name>
<accession>A0ABX8ZF98</accession>
<dbReference type="EMBL" id="CP081297">
    <property type="protein sequence ID" value="QZD87657.1"/>
    <property type="molecule type" value="Genomic_DNA"/>
</dbReference>
<dbReference type="Proteomes" id="UP000824280">
    <property type="component" value="Chromosome"/>
</dbReference>
<evidence type="ECO:0008006" key="3">
    <source>
        <dbReference type="Google" id="ProtNLM"/>
    </source>
</evidence>
<sequence>MTSRENAELHQIARKIFDIVGDIPRQTEEAREHPSEGQPYKEQEVLLRRARSELARRKVRSKYLPEDMFAEGGYNILLDLFIADAVGGKVSVSDACIASLVPTTTALRQLSLLGQRGLLTRLPDATDGRRDFVLLTTQGYKAIASTLRDFEQTED</sequence>
<dbReference type="RefSeq" id="WP_221423194.1">
    <property type="nucleotide sequence ID" value="NZ_CP081297.1"/>
</dbReference>
<protein>
    <recommendedName>
        <fullName evidence="3">MarR family transcriptional regulator</fullName>
    </recommendedName>
</protein>
<dbReference type="SUPFAM" id="SSF46785">
    <property type="entry name" value="Winged helix' DNA-binding domain"/>
    <property type="match status" value="1"/>
</dbReference>
<evidence type="ECO:0000313" key="1">
    <source>
        <dbReference type="EMBL" id="QZD87657.1"/>
    </source>
</evidence>